<keyword evidence="2" id="KW-1133">Transmembrane helix</keyword>
<protein>
    <recommendedName>
        <fullName evidence="3">DUF5776 domain-containing protein</fullName>
    </recommendedName>
</protein>
<dbReference type="InterPro" id="IPR044081">
    <property type="entry name" value="DUF5776"/>
</dbReference>
<evidence type="ECO:0000313" key="4">
    <source>
        <dbReference type="EMBL" id="GHP14759.1"/>
    </source>
</evidence>
<feature type="region of interest" description="Disordered" evidence="1">
    <location>
        <begin position="486"/>
        <end position="540"/>
    </location>
</feature>
<dbReference type="RefSeq" id="WP_203630744.1">
    <property type="nucleotide sequence ID" value="NZ_BNJR01000017.1"/>
</dbReference>
<gene>
    <name evidence="4" type="ORF">YK48G_21840</name>
</gene>
<dbReference type="Pfam" id="PF19087">
    <property type="entry name" value="DUF5776"/>
    <property type="match status" value="1"/>
</dbReference>
<evidence type="ECO:0000313" key="5">
    <source>
        <dbReference type="Proteomes" id="UP000604765"/>
    </source>
</evidence>
<keyword evidence="5" id="KW-1185">Reference proteome</keyword>
<dbReference type="EMBL" id="BNJR01000017">
    <property type="protein sequence ID" value="GHP14759.1"/>
    <property type="molecule type" value="Genomic_DNA"/>
</dbReference>
<evidence type="ECO:0000256" key="1">
    <source>
        <dbReference type="SAM" id="MobiDB-lite"/>
    </source>
</evidence>
<evidence type="ECO:0000256" key="2">
    <source>
        <dbReference type="SAM" id="Phobius"/>
    </source>
</evidence>
<feature type="transmembrane region" description="Helical" evidence="2">
    <location>
        <begin position="12"/>
        <end position="30"/>
    </location>
</feature>
<evidence type="ECO:0000259" key="3">
    <source>
        <dbReference type="Pfam" id="PF19087"/>
    </source>
</evidence>
<keyword evidence="2" id="KW-0472">Membrane</keyword>
<reference evidence="4 5" key="1">
    <citation type="journal article" date="2021" name="Int. J. Syst. Evol. Microbiol.">
        <title>Lentilactobacillus fungorum sp. nov., isolated from spent mushroom substrates.</title>
        <authorList>
            <person name="Tohno M."/>
            <person name="Tanizawa Y."/>
            <person name="Kojima Y."/>
            <person name="Sakamoto M."/>
            <person name="Ohkuma M."/>
            <person name="Kobayashi H."/>
        </authorList>
    </citation>
    <scope>NUCLEOTIDE SEQUENCE [LARGE SCALE GENOMIC DNA]</scope>
    <source>
        <strain evidence="4 5">YK48G</strain>
    </source>
</reference>
<organism evidence="4 5">
    <name type="scientific">Lentilactobacillus fungorum</name>
    <dbReference type="NCBI Taxonomy" id="2201250"/>
    <lineage>
        <taxon>Bacteria</taxon>
        <taxon>Bacillati</taxon>
        <taxon>Bacillota</taxon>
        <taxon>Bacilli</taxon>
        <taxon>Lactobacillales</taxon>
        <taxon>Lactobacillaceae</taxon>
        <taxon>Lentilactobacillus</taxon>
    </lineage>
</organism>
<accession>A0ABQ3W2H0</accession>
<dbReference type="Proteomes" id="UP000604765">
    <property type="component" value="Unassembled WGS sequence"/>
</dbReference>
<feature type="domain" description="DUF5776" evidence="3">
    <location>
        <begin position="627"/>
        <end position="695"/>
    </location>
</feature>
<sequence>MGTKTSRNYLSYILPFIVAVMTVILLTGIAPSKANADSNPAINAGANPNQSGTIVKGTGPNANLSMNESLYLTADNQNGDASTSNYGVAGGSDPVEAADSSVIDQDQCKNLTLHFSVTNTSANDPQKINEVIILPRYNNSHSNVSYADSKAGVTPTGYTNGLSIGYNWGGGNYNSASESQNQDWTKLLSIQFQGTLPKGQTLSVNVKLSVGAFTDQSTKSFEFQAYSYSFDNNPYLNDVTGYATFSKKVAAPTGHMVAVTKTGDQYTMIPELQQLMPTTISNLKSKSNPNGAVDEKLAGGATRNEGDFYDSDLQIVTLNHLMGQNGKTNLADTIHNLGYSFDLNNGQEMSTYTYNGYGQDSKAATILLPDGKTPVNPGTTTYDGQSLDSLYLEFEKIIDANDSHLAIGAAWDPFANTAFLDKNSKKIPAPEKDGNISYTVKKVDANGNETPVTDNKVDTSTNGVYAVTYADKINDTLTVHKTVNVTVGNGNVSTPNSTSTPTGSVSEPNSAVTPANNSASTTESTTKQPAKTTSSSTTPKGAYTKGTVVYGVKKIYLYKNATFKKSQRIAQYRKAKRVNRPMFVVTGYAYSKGGALRYKVRDVNHGTKTDKKRGYITANKKYVVKVYYSTLPKNKKVTVINQKGVNAYKQANLTKKVKNYKKGTRLTVKKLVKHNLTTRYQLSNGDYITANKKLIIQGNY</sequence>
<proteinExistence type="predicted"/>
<name>A0ABQ3W2H0_9LACO</name>
<comment type="caution">
    <text evidence="4">The sequence shown here is derived from an EMBL/GenBank/DDBJ whole genome shotgun (WGS) entry which is preliminary data.</text>
</comment>
<feature type="compositionally biased region" description="Low complexity" evidence="1">
    <location>
        <begin position="486"/>
        <end position="506"/>
    </location>
</feature>
<feature type="compositionally biased region" description="Low complexity" evidence="1">
    <location>
        <begin position="513"/>
        <end position="540"/>
    </location>
</feature>
<keyword evidence="2" id="KW-0812">Transmembrane</keyword>